<dbReference type="InterPro" id="IPR017850">
    <property type="entry name" value="Alkaline_phosphatase_core_sf"/>
</dbReference>
<dbReference type="PANTHER" id="PTHR42693">
    <property type="entry name" value="ARYLSULFATASE FAMILY MEMBER"/>
    <property type="match status" value="1"/>
</dbReference>
<gene>
    <name evidence="10" type="ORF">IAA93_02160</name>
</gene>
<evidence type="ECO:0000256" key="4">
    <source>
        <dbReference type="ARBA" id="ARBA00022729"/>
    </source>
</evidence>
<feature type="chain" id="PRO_5038767166" evidence="8">
    <location>
        <begin position="21"/>
        <end position="509"/>
    </location>
</feature>
<organism evidence="10 11">
    <name type="scientific">Candidatus Avibacteroides avistercoris</name>
    <dbReference type="NCBI Taxonomy" id="2840690"/>
    <lineage>
        <taxon>Bacteria</taxon>
        <taxon>Pseudomonadati</taxon>
        <taxon>Bacteroidota</taxon>
        <taxon>Bacteroidia</taxon>
        <taxon>Bacteroidales</taxon>
        <taxon>Bacteroidaceae</taxon>
        <taxon>Bacteroidaceae incertae sedis</taxon>
        <taxon>Candidatus Avibacteroides</taxon>
    </lineage>
</organism>
<feature type="modified residue" description="3-oxoalanine (Ser)" evidence="7">
    <location>
        <position position="81"/>
    </location>
</feature>
<dbReference type="FunFam" id="3.40.720.10:FF:000101">
    <property type="entry name" value="Secreted sulfatase ydeN"/>
    <property type="match status" value="1"/>
</dbReference>
<evidence type="ECO:0000256" key="6">
    <source>
        <dbReference type="ARBA" id="ARBA00022837"/>
    </source>
</evidence>
<keyword evidence="6" id="KW-0106">Calcium</keyword>
<reference evidence="10" key="2">
    <citation type="submission" date="2021-04" db="EMBL/GenBank/DDBJ databases">
        <authorList>
            <person name="Gilroy R."/>
        </authorList>
    </citation>
    <scope>NUCLEOTIDE SEQUENCE</scope>
    <source>
        <strain evidence="10">MalCec1-1739</strain>
    </source>
</reference>
<dbReference type="SUPFAM" id="SSF53649">
    <property type="entry name" value="Alkaline phosphatase-like"/>
    <property type="match status" value="1"/>
</dbReference>
<proteinExistence type="inferred from homology"/>
<keyword evidence="3" id="KW-0479">Metal-binding</keyword>
<dbReference type="InterPro" id="IPR000917">
    <property type="entry name" value="Sulfatase_N"/>
</dbReference>
<feature type="domain" description="Sulfatase N-terminal" evidence="9">
    <location>
        <begin position="27"/>
        <end position="386"/>
    </location>
</feature>
<accession>A0A9D2UHH0</accession>
<feature type="signal peptide" evidence="8">
    <location>
        <begin position="1"/>
        <end position="20"/>
    </location>
</feature>
<sequence>MTVRYTLMPLAVVASLSAGAANPEERPNIILFLVDDMGWEDTSLPFWSERTRYNDMFETPNMERLAAEGMMFTQAYASSVSSPSRCSLMTGANAARHRVTNWTLRRNVPTDNPDTLLSYPDWNVNGISPVDGVERTYHATALPELLRRAGYVTIHCGKAHFGAIGTPAENPLNIGFDVNIAGHAAGGPASYLGLDNFGHDSLGNPKSLFAVPGLEDYWGKDIFLTDALTREAIKALDEAEEEGKPFFLYMSHYAVHVPIDIDRRYYQKYIDRGVPDKDAAYCALVEGMDTSLGELMDWLEASGQEDNTIILFMSDNGGLAVSSYWRDGEPHTQNHPLRSGKGSAYEGGVREPMIVKWPGRVEPGSRCSGYLLIEDFFPSILEMAGIDDYSVVQEVDGRSFVPYLINNIGDSKRVLVWNFPNRWDADGPGIAATCTIRRGDWKLIYFYADGHKELYNIKEDIGEQHDLSDSRPRLVNKLSSLLGRKLRAMKAQRPSFKSTGEPCPWPDEV</sequence>
<dbReference type="InterPro" id="IPR050738">
    <property type="entry name" value="Sulfatase"/>
</dbReference>
<dbReference type="PROSITE" id="PS00523">
    <property type="entry name" value="SULFATASE_1"/>
    <property type="match status" value="1"/>
</dbReference>
<reference evidence="10" key="1">
    <citation type="journal article" date="2021" name="PeerJ">
        <title>Extensive microbial diversity within the chicken gut microbiome revealed by metagenomics and culture.</title>
        <authorList>
            <person name="Gilroy R."/>
            <person name="Ravi A."/>
            <person name="Getino M."/>
            <person name="Pursley I."/>
            <person name="Horton D.L."/>
            <person name="Alikhan N.F."/>
            <person name="Baker D."/>
            <person name="Gharbi K."/>
            <person name="Hall N."/>
            <person name="Watson M."/>
            <person name="Adriaenssens E.M."/>
            <person name="Foster-Nyarko E."/>
            <person name="Jarju S."/>
            <person name="Secka A."/>
            <person name="Antonio M."/>
            <person name="Oren A."/>
            <person name="Chaudhuri R.R."/>
            <person name="La Ragione R."/>
            <person name="Hildebrand F."/>
            <person name="Pallen M.J."/>
        </authorList>
    </citation>
    <scope>NUCLEOTIDE SEQUENCE</scope>
    <source>
        <strain evidence="10">MalCec1-1739</strain>
    </source>
</reference>
<comment type="caution">
    <text evidence="10">The sequence shown here is derived from an EMBL/GenBank/DDBJ whole genome shotgun (WGS) entry which is preliminary data.</text>
</comment>
<dbReference type="InterPro" id="IPR024607">
    <property type="entry name" value="Sulfatase_CS"/>
</dbReference>
<dbReference type="Proteomes" id="UP000787625">
    <property type="component" value="Unassembled WGS sequence"/>
</dbReference>
<comment type="similarity">
    <text evidence="2">Belongs to the sulfatase family.</text>
</comment>
<protein>
    <submittedName>
        <fullName evidence="10">Sulfatase</fullName>
    </submittedName>
</protein>
<dbReference type="PANTHER" id="PTHR42693:SF42">
    <property type="entry name" value="ARYLSULFATASE G"/>
    <property type="match status" value="1"/>
</dbReference>
<name>A0A9D2UHH0_9BACT</name>
<dbReference type="CDD" id="cd16144">
    <property type="entry name" value="ARS_like"/>
    <property type="match status" value="1"/>
</dbReference>
<dbReference type="GO" id="GO:0004065">
    <property type="term" value="F:arylsulfatase activity"/>
    <property type="evidence" value="ECO:0007669"/>
    <property type="project" value="TreeGrafter"/>
</dbReference>
<dbReference type="Gene3D" id="3.30.1120.10">
    <property type="match status" value="1"/>
</dbReference>
<evidence type="ECO:0000256" key="2">
    <source>
        <dbReference type="ARBA" id="ARBA00008779"/>
    </source>
</evidence>
<dbReference type="Gene3D" id="3.40.720.10">
    <property type="entry name" value="Alkaline Phosphatase, subunit A"/>
    <property type="match status" value="1"/>
</dbReference>
<evidence type="ECO:0000313" key="11">
    <source>
        <dbReference type="Proteomes" id="UP000787625"/>
    </source>
</evidence>
<dbReference type="EMBL" id="DWUP01000043">
    <property type="protein sequence ID" value="HJD52519.1"/>
    <property type="molecule type" value="Genomic_DNA"/>
</dbReference>
<evidence type="ECO:0000256" key="3">
    <source>
        <dbReference type="ARBA" id="ARBA00022723"/>
    </source>
</evidence>
<comment type="cofactor">
    <cofactor evidence="1">
        <name>Ca(2+)</name>
        <dbReference type="ChEBI" id="CHEBI:29108"/>
    </cofactor>
</comment>
<evidence type="ECO:0000313" key="10">
    <source>
        <dbReference type="EMBL" id="HJD52519.1"/>
    </source>
</evidence>
<dbReference type="Pfam" id="PF00884">
    <property type="entry name" value="Sulfatase"/>
    <property type="match status" value="1"/>
</dbReference>
<keyword evidence="4 8" id="KW-0732">Signal</keyword>
<dbReference type="AlphaFoldDB" id="A0A9D2UHH0"/>
<evidence type="ECO:0000256" key="1">
    <source>
        <dbReference type="ARBA" id="ARBA00001913"/>
    </source>
</evidence>
<evidence type="ECO:0000256" key="8">
    <source>
        <dbReference type="SAM" id="SignalP"/>
    </source>
</evidence>
<dbReference type="GO" id="GO:0046872">
    <property type="term" value="F:metal ion binding"/>
    <property type="evidence" value="ECO:0007669"/>
    <property type="project" value="UniProtKB-KW"/>
</dbReference>
<comment type="PTM">
    <text evidence="7">The conversion to 3-oxoalanine (also known as C-formylglycine, FGly), of a serine or cysteine residue in prokaryotes and of a cysteine residue in eukaryotes, is critical for catalytic activity.</text>
</comment>
<evidence type="ECO:0000256" key="5">
    <source>
        <dbReference type="ARBA" id="ARBA00022801"/>
    </source>
</evidence>
<keyword evidence="5" id="KW-0378">Hydrolase</keyword>
<evidence type="ECO:0000259" key="9">
    <source>
        <dbReference type="Pfam" id="PF00884"/>
    </source>
</evidence>
<evidence type="ECO:0000256" key="7">
    <source>
        <dbReference type="PIRSR" id="PIRSR600917-52"/>
    </source>
</evidence>